<organism evidence="4 5">
    <name type="scientific">Uliginosibacterium paludis</name>
    <dbReference type="NCBI Taxonomy" id="1615952"/>
    <lineage>
        <taxon>Bacteria</taxon>
        <taxon>Pseudomonadati</taxon>
        <taxon>Pseudomonadota</taxon>
        <taxon>Betaproteobacteria</taxon>
        <taxon>Rhodocyclales</taxon>
        <taxon>Zoogloeaceae</taxon>
        <taxon>Uliginosibacterium</taxon>
    </lineage>
</organism>
<dbReference type="SUPFAM" id="SSF55785">
    <property type="entry name" value="PYP-like sensor domain (PAS domain)"/>
    <property type="match status" value="1"/>
</dbReference>
<dbReference type="PANTHER" id="PTHR45138">
    <property type="entry name" value="REGULATORY COMPONENTS OF SENSORY TRANSDUCTION SYSTEM"/>
    <property type="match status" value="1"/>
</dbReference>
<dbReference type="Pfam" id="PF00990">
    <property type="entry name" value="GGDEF"/>
    <property type="match status" value="1"/>
</dbReference>
<dbReference type="InterPro" id="IPR035965">
    <property type="entry name" value="PAS-like_dom_sf"/>
</dbReference>
<evidence type="ECO:0000313" key="5">
    <source>
        <dbReference type="Proteomes" id="UP001548590"/>
    </source>
</evidence>
<dbReference type="GO" id="GO:0052621">
    <property type="term" value="F:diguanylate cyclase activity"/>
    <property type="evidence" value="ECO:0007669"/>
    <property type="project" value="UniProtKB-EC"/>
</dbReference>
<keyword evidence="4" id="KW-0808">Transferase</keyword>
<accession>A0ABV2CKL1</accession>
<dbReference type="PANTHER" id="PTHR45138:SF9">
    <property type="entry name" value="DIGUANYLATE CYCLASE DGCM-RELATED"/>
    <property type="match status" value="1"/>
</dbReference>
<dbReference type="EMBL" id="JBEWLZ010000001">
    <property type="protein sequence ID" value="MET1488428.1"/>
    <property type="molecule type" value="Genomic_DNA"/>
</dbReference>
<evidence type="ECO:0000259" key="3">
    <source>
        <dbReference type="PROSITE" id="PS50887"/>
    </source>
</evidence>
<dbReference type="InterPro" id="IPR013656">
    <property type="entry name" value="PAS_4"/>
</dbReference>
<dbReference type="RefSeq" id="WP_345926539.1">
    <property type="nucleotide sequence ID" value="NZ_JBDIVF010000003.1"/>
</dbReference>
<dbReference type="Proteomes" id="UP001548590">
    <property type="component" value="Unassembled WGS sequence"/>
</dbReference>
<dbReference type="InterPro" id="IPR000160">
    <property type="entry name" value="GGDEF_dom"/>
</dbReference>
<keyword evidence="4" id="KW-0548">Nucleotidyltransferase</keyword>
<dbReference type="NCBIfam" id="TIGR00254">
    <property type="entry name" value="GGDEF"/>
    <property type="match status" value="1"/>
</dbReference>
<keyword evidence="5" id="KW-1185">Reference proteome</keyword>
<sequence length="370" mass="41326">MSERDASRLDSHRASLALCLALPGLLAATAGVTLEWPPVLTLLAVFIASFLGNWRRLASAPDTVKSARLEDALARETALRRNTEDFVQRLIDVIPDPVYVKNQESRYLLVNRAFADYRQQDRHYLTGPHYPPEGPFSRVRQTSRDEDSQVLAGAEIVKEECVIRKATGEVVHRIVNKRRSLYFDGTPVVIGIDHDITRWRVAEHALQLLAQEDPLTGIANRRHFQVLAQSLLEHLSRYPDALSLVLIDLDHFKLVNDRYGHHAGDQVLVRTTERLRQTLRRPDIPGRWGGEEFIVLLPHTGAEDALQVAERLRLALAEAPLHCDAGVISVTLSAGVTLHRPGESLDSLIARADTALYAAKESGRNRVSLA</sequence>
<evidence type="ECO:0000313" key="4">
    <source>
        <dbReference type="EMBL" id="MET1488428.1"/>
    </source>
</evidence>
<name>A0ABV2CKL1_9RHOO</name>
<gene>
    <name evidence="4" type="ORF">ABVT11_01215</name>
</gene>
<evidence type="ECO:0000256" key="2">
    <source>
        <dbReference type="ARBA" id="ARBA00034247"/>
    </source>
</evidence>
<reference evidence="4 5" key="1">
    <citation type="submission" date="2024-07" db="EMBL/GenBank/DDBJ databases">
        <title>Uliginosibacterium paludis KCTC:42655.</title>
        <authorList>
            <person name="Kim M.K."/>
        </authorList>
    </citation>
    <scope>NUCLEOTIDE SEQUENCE [LARGE SCALE GENOMIC DNA]</scope>
    <source>
        <strain evidence="4 5">KCTC 42655</strain>
    </source>
</reference>
<dbReference type="Pfam" id="PF08448">
    <property type="entry name" value="PAS_4"/>
    <property type="match status" value="1"/>
</dbReference>
<dbReference type="CDD" id="cd01949">
    <property type="entry name" value="GGDEF"/>
    <property type="match status" value="1"/>
</dbReference>
<feature type="domain" description="GGDEF" evidence="3">
    <location>
        <begin position="240"/>
        <end position="370"/>
    </location>
</feature>
<dbReference type="EC" id="2.7.7.65" evidence="1"/>
<dbReference type="InterPro" id="IPR043128">
    <property type="entry name" value="Rev_trsase/Diguanyl_cyclase"/>
</dbReference>
<dbReference type="Gene3D" id="3.30.450.20">
    <property type="entry name" value="PAS domain"/>
    <property type="match status" value="1"/>
</dbReference>
<dbReference type="Gene3D" id="3.30.70.270">
    <property type="match status" value="1"/>
</dbReference>
<dbReference type="SMART" id="SM00267">
    <property type="entry name" value="GGDEF"/>
    <property type="match status" value="1"/>
</dbReference>
<comment type="caution">
    <text evidence="4">The sequence shown here is derived from an EMBL/GenBank/DDBJ whole genome shotgun (WGS) entry which is preliminary data.</text>
</comment>
<protein>
    <recommendedName>
        <fullName evidence="1">diguanylate cyclase</fullName>
        <ecNumber evidence="1">2.7.7.65</ecNumber>
    </recommendedName>
</protein>
<proteinExistence type="predicted"/>
<comment type="catalytic activity">
    <reaction evidence="2">
        <text>2 GTP = 3',3'-c-di-GMP + 2 diphosphate</text>
        <dbReference type="Rhea" id="RHEA:24898"/>
        <dbReference type="ChEBI" id="CHEBI:33019"/>
        <dbReference type="ChEBI" id="CHEBI:37565"/>
        <dbReference type="ChEBI" id="CHEBI:58805"/>
        <dbReference type="EC" id="2.7.7.65"/>
    </reaction>
</comment>
<dbReference type="PROSITE" id="PS50887">
    <property type="entry name" value="GGDEF"/>
    <property type="match status" value="1"/>
</dbReference>
<dbReference type="SUPFAM" id="SSF55073">
    <property type="entry name" value="Nucleotide cyclase"/>
    <property type="match status" value="1"/>
</dbReference>
<dbReference type="InterPro" id="IPR029787">
    <property type="entry name" value="Nucleotide_cyclase"/>
</dbReference>
<dbReference type="InterPro" id="IPR050469">
    <property type="entry name" value="Diguanylate_Cyclase"/>
</dbReference>
<evidence type="ECO:0000256" key="1">
    <source>
        <dbReference type="ARBA" id="ARBA00012528"/>
    </source>
</evidence>